<protein>
    <submittedName>
        <fullName evidence="1">Uncharacterized protein</fullName>
    </submittedName>
</protein>
<gene>
    <name evidence="1" type="ORF">TTRE_0000124401</name>
</gene>
<dbReference type="EMBL" id="HG805837">
    <property type="protein sequence ID" value="CDW52981.1"/>
    <property type="molecule type" value="Genomic_DNA"/>
</dbReference>
<keyword evidence="2" id="KW-1185">Reference proteome</keyword>
<evidence type="ECO:0000313" key="2">
    <source>
        <dbReference type="Proteomes" id="UP000030665"/>
    </source>
</evidence>
<dbReference type="Proteomes" id="UP000030665">
    <property type="component" value="Unassembled WGS sequence"/>
</dbReference>
<proteinExistence type="predicted"/>
<name>A0A077YYT3_TRITR</name>
<organism evidence="1 2">
    <name type="scientific">Trichuris trichiura</name>
    <name type="common">Whipworm</name>
    <name type="synonym">Trichocephalus trichiurus</name>
    <dbReference type="NCBI Taxonomy" id="36087"/>
    <lineage>
        <taxon>Eukaryota</taxon>
        <taxon>Metazoa</taxon>
        <taxon>Ecdysozoa</taxon>
        <taxon>Nematoda</taxon>
        <taxon>Enoplea</taxon>
        <taxon>Dorylaimia</taxon>
        <taxon>Trichinellida</taxon>
        <taxon>Trichuridae</taxon>
        <taxon>Trichuris</taxon>
    </lineage>
</organism>
<reference evidence="1" key="1">
    <citation type="submission" date="2014-01" db="EMBL/GenBank/DDBJ databases">
        <authorList>
            <person name="Aslett M."/>
        </authorList>
    </citation>
    <scope>NUCLEOTIDE SEQUENCE</scope>
</reference>
<accession>A0A077YYT3</accession>
<sequence length="230" mass="26168">MPHLGRRVEVHRKVRFEGQVLCVLVKITLHDAGYPPIQHMNQSPLVKMTIQNTRQKGSHVCHRDLPCVGFSKGSFLLRSTEGRAHGSHQGIVARVIKMRHSFCDIFVPALRCNQQLARGVAMSLPYELLELQSKVQLKARLSQGYQQLSLQKEVPELYPGVWDMVKKLLICLLSSSLVEQVFSIVTDLVTKKRSQLQVVRRGDLRLRVTSIEPNINRLVQSHLRELSSSH</sequence>
<reference evidence="1" key="2">
    <citation type="submission" date="2014-03" db="EMBL/GenBank/DDBJ databases">
        <title>The whipworm genome and dual-species transcriptomics of an intimate host-pathogen interaction.</title>
        <authorList>
            <person name="Foth B.J."/>
            <person name="Tsai I.J."/>
            <person name="Reid A.J."/>
            <person name="Bancroft A.J."/>
            <person name="Nichol S."/>
            <person name="Tracey A."/>
            <person name="Holroyd N."/>
            <person name="Cotton J.A."/>
            <person name="Stanley E.J."/>
            <person name="Zarowiecki M."/>
            <person name="Liu J.Z."/>
            <person name="Huckvale T."/>
            <person name="Cooper P.J."/>
            <person name="Grencis R.K."/>
            <person name="Berriman M."/>
        </authorList>
    </citation>
    <scope>NUCLEOTIDE SEQUENCE [LARGE SCALE GENOMIC DNA]</scope>
</reference>
<dbReference type="OrthoDB" id="5917201at2759"/>
<evidence type="ECO:0000313" key="1">
    <source>
        <dbReference type="EMBL" id="CDW52981.1"/>
    </source>
</evidence>
<dbReference type="AlphaFoldDB" id="A0A077YYT3"/>